<dbReference type="Pfam" id="PF03638">
    <property type="entry name" value="TCR"/>
    <property type="match status" value="1"/>
</dbReference>
<feature type="domain" description="Tesmin/TSO1-like CXC" evidence="5">
    <location>
        <begin position="69"/>
        <end position="111"/>
    </location>
</feature>
<keyword evidence="7" id="KW-1185">Reference proteome</keyword>
<organism evidence="6 7">
    <name type="scientific">Aegilops tauschii subsp. strangulata</name>
    <name type="common">Goatgrass</name>
    <dbReference type="NCBI Taxonomy" id="200361"/>
    <lineage>
        <taxon>Eukaryota</taxon>
        <taxon>Viridiplantae</taxon>
        <taxon>Streptophyta</taxon>
        <taxon>Embryophyta</taxon>
        <taxon>Tracheophyta</taxon>
        <taxon>Spermatophyta</taxon>
        <taxon>Magnoliopsida</taxon>
        <taxon>Liliopsida</taxon>
        <taxon>Poales</taxon>
        <taxon>Poaceae</taxon>
        <taxon>BOP clade</taxon>
        <taxon>Pooideae</taxon>
        <taxon>Triticodae</taxon>
        <taxon>Triticeae</taxon>
        <taxon>Triticinae</taxon>
        <taxon>Aegilops</taxon>
    </lineage>
</organism>
<evidence type="ECO:0000259" key="5">
    <source>
        <dbReference type="SMART" id="SM01114"/>
    </source>
</evidence>
<reference evidence="7" key="1">
    <citation type="journal article" date="2014" name="Science">
        <title>Ancient hybridizations among the ancestral genomes of bread wheat.</title>
        <authorList>
            <consortium name="International Wheat Genome Sequencing Consortium,"/>
            <person name="Marcussen T."/>
            <person name="Sandve S.R."/>
            <person name="Heier L."/>
            <person name="Spannagl M."/>
            <person name="Pfeifer M."/>
            <person name="Jakobsen K.S."/>
            <person name="Wulff B.B."/>
            <person name="Steuernagel B."/>
            <person name="Mayer K.F."/>
            <person name="Olsen O.A."/>
        </authorList>
    </citation>
    <scope>NUCLEOTIDE SEQUENCE [LARGE SCALE GENOMIC DNA]</scope>
    <source>
        <strain evidence="7">cv. AL8/78</strain>
    </source>
</reference>
<proteinExistence type="inferred from homology"/>
<feature type="region of interest" description="Disordered" evidence="4">
    <location>
        <begin position="1"/>
        <end position="46"/>
    </location>
</feature>
<reference evidence="6" key="3">
    <citation type="journal article" date="2017" name="Nature">
        <title>Genome sequence of the progenitor of the wheat D genome Aegilops tauschii.</title>
        <authorList>
            <person name="Luo M.C."/>
            <person name="Gu Y.Q."/>
            <person name="Puiu D."/>
            <person name="Wang H."/>
            <person name="Twardziok S.O."/>
            <person name="Deal K.R."/>
            <person name="Huo N."/>
            <person name="Zhu T."/>
            <person name="Wang L."/>
            <person name="Wang Y."/>
            <person name="McGuire P.E."/>
            <person name="Liu S."/>
            <person name="Long H."/>
            <person name="Ramasamy R.K."/>
            <person name="Rodriguez J.C."/>
            <person name="Van S.L."/>
            <person name="Yuan L."/>
            <person name="Wang Z."/>
            <person name="Xia Z."/>
            <person name="Xiao L."/>
            <person name="Anderson O.D."/>
            <person name="Ouyang S."/>
            <person name="Liang Y."/>
            <person name="Zimin A.V."/>
            <person name="Pertea G."/>
            <person name="Qi P."/>
            <person name="Bennetzen J.L."/>
            <person name="Dai X."/>
            <person name="Dawson M.W."/>
            <person name="Muller H.G."/>
            <person name="Kugler K."/>
            <person name="Rivarola-Duarte L."/>
            <person name="Spannagl M."/>
            <person name="Mayer K.F.X."/>
            <person name="Lu F.H."/>
            <person name="Bevan M.W."/>
            <person name="Leroy P."/>
            <person name="Li P."/>
            <person name="You F.M."/>
            <person name="Sun Q."/>
            <person name="Liu Z."/>
            <person name="Lyons E."/>
            <person name="Wicker T."/>
            <person name="Salzberg S.L."/>
            <person name="Devos K.M."/>
            <person name="Dvorak J."/>
        </authorList>
    </citation>
    <scope>NUCLEOTIDE SEQUENCE [LARGE SCALE GENOMIC DNA]</scope>
    <source>
        <strain evidence="6">cv. AL8/78</strain>
    </source>
</reference>
<evidence type="ECO:0000256" key="4">
    <source>
        <dbReference type="SAM" id="MobiDB-lite"/>
    </source>
</evidence>
<keyword evidence="3" id="KW-0539">Nucleus</keyword>
<dbReference type="Gramene" id="AET1Gv21014900.7">
    <property type="protein sequence ID" value="AET1Gv21014900.7"/>
    <property type="gene ID" value="AET1Gv21014900"/>
</dbReference>
<accession>A0A453A2F0</accession>
<protein>
    <recommendedName>
        <fullName evidence="5">Tesmin/TSO1-like CXC domain-containing protein</fullName>
    </recommendedName>
</protein>
<reference evidence="7" key="2">
    <citation type="journal article" date="2017" name="Nat. Plants">
        <title>The Aegilops tauschii genome reveals multiple impacts of transposons.</title>
        <authorList>
            <person name="Zhao G."/>
            <person name="Zou C."/>
            <person name="Li K."/>
            <person name="Wang K."/>
            <person name="Li T."/>
            <person name="Gao L."/>
            <person name="Zhang X."/>
            <person name="Wang H."/>
            <person name="Yang Z."/>
            <person name="Liu X."/>
            <person name="Jiang W."/>
            <person name="Mao L."/>
            <person name="Kong X."/>
            <person name="Jiao Y."/>
            <person name="Jia J."/>
        </authorList>
    </citation>
    <scope>NUCLEOTIDE SEQUENCE [LARGE SCALE GENOMIC DNA]</scope>
    <source>
        <strain evidence="7">cv. AL8/78</strain>
    </source>
</reference>
<name>A0A453A2F0_AEGTS</name>
<dbReference type="InterPro" id="IPR033467">
    <property type="entry name" value="Tesmin/TSO1-like_CXC"/>
</dbReference>
<dbReference type="GO" id="GO:0005634">
    <property type="term" value="C:nucleus"/>
    <property type="evidence" value="ECO:0007669"/>
    <property type="project" value="UniProtKB-SubCell"/>
</dbReference>
<evidence type="ECO:0000256" key="3">
    <source>
        <dbReference type="ARBA" id="ARBA00023242"/>
    </source>
</evidence>
<dbReference type="InterPro" id="IPR005172">
    <property type="entry name" value="CRC"/>
</dbReference>
<evidence type="ECO:0000256" key="1">
    <source>
        <dbReference type="ARBA" id="ARBA00004123"/>
    </source>
</evidence>
<sequence length="266" mass="28834">HLPAAGVGVGVGRVSARSRRHRRPLAPPLRRARRDSLAAESDAPPASARPQVQRYLIMSAAAVDSAAVAVRNTCGCKNTGCKTRKCACFRDGLPCIRGRCKCEGCANNSRGLGYRCVADEVQLQKHQMQNQGCVHVSGRIRVALVYASVSAVRTIRVGWSMRQIAGRRSANAKEPNAKPTCAHVSVRIRIALVYASVRAAKTLRRGWSMREIAGRRSANAKEPNAKPTCAHVSVRIRVALGYASVRAARTLRRAWPMRVIRGAPAS</sequence>
<dbReference type="EnsemblPlants" id="AET1Gv21014900.7">
    <property type="protein sequence ID" value="AET1Gv21014900.7"/>
    <property type="gene ID" value="AET1Gv21014900"/>
</dbReference>
<evidence type="ECO:0000256" key="2">
    <source>
        <dbReference type="ARBA" id="ARBA00007267"/>
    </source>
</evidence>
<evidence type="ECO:0000313" key="6">
    <source>
        <dbReference type="EnsemblPlants" id="AET1Gv21014900.7"/>
    </source>
</evidence>
<dbReference type="SMART" id="SM01114">
    <property type="entry name" value="CXC"/>
    <property type="match status" value="1"/>
</dbReference>
<comment type="subcellular location">
    <subcellularLocation>
        <location evidence="1">Nucleus</location>
    </subcellularLocation>
</comment>
<dbReference type="Proteomes" id="UP000015105">
    <property type="component" value="Chromosome 1D"/>
</dbReference>
<dbReference type="AlphaFoldDB" id="A0A453A2F0"/>
<comment type="similarity">
    <text evidence="2">Belongs to the lin-54 family.</text>
</comment>
<reference evidence="6" key="4">
    <citation type="submission" date="2019-03" db="UniProtKB">
        <authorList>
            <consortium name="EnsemblPlants"/>
        </authorList>
    </citation>
    <scope>IDENTIFICATION</scope>
</reference>
<evidence type="ECO:0000313" key="7">
    <source>
        <dbReference type="Proteomes" id="UP000015105"/>
    </source>
</evidence>
<reference evidence="6" key="5">
    <citation type="journal article" date="2021" name="G3 (Bethesda)">
        <title>Aegilops tauschii genome assembly Aet v5.0 features greater sequence contiguity and improved annotation.</title>
        <authorList>
            <person name="Wang L."/>
            <person name="Zhu T."/>
            <person name="Rodriguez J.C."/>
            <person name="Deal K.R."/>
            <person name="Dubcovsky J."/>
            <person name="McGuire P.E."/>
            <person name="Lux T."/>
            <person name="Spannagl M."/>
            <person name="Mayer K.F.X."/>
            <person name="Baldrich P."/>
            <person name="Meyers B.C."/>
            <person name="Huo N."/>
            <person name="Gu Y.Q."/>
            <person name="Zhou H."/>
            <person name="Devos K.M."/>
            <person name="Bennetzen J.L."/>
            <person name="Unver T."/>
            <person name="Budak H."/>
            <person name="Gulick P.J."/>
            <person name="Galiba G."/>
            <person name="Kalapos B."/>
            <person name="Nelson D.R."/>
            <person name="Li P."/>
            <person name="You F.M."/>
            <person name="Luo M.C."/>
            <person name="Dvorak J."/>
        </authorList>
    </citation>
    <scope>NUCLEOTIDE SEQUENCE [LARGE SCALE GENOMIC DNA]</scope>
    <source>
        <strain evidence="6">cv. AL8/78</strain>
    </source>
</reference>